<dbReference type="InterPro" id="IPR047296">
    <property type="entry name" value="GIY-YIG_UvrC_Cho"/>
</dbReference>
<dbReference type="Gene3D" id="3.30.420.10">
    <property type="entry name" value="Ribonuclease H-like superfamily/Ribonuclease H"/>
    <property type="match status" value="1"/>
</dbReference>
<protein>
    <recommendedName>
        <fullName evidence="1">GIY-YIG domain-containing protein</fullName>
    </recommendedName>
</protein>
<proteinExistence type="predicted"/>
<evidence type="ECO:0000259" key="1">
    <source>
        <dbReference type="PROSITE" id="PS50164"/>
    </source>
</evidence>
<dbReference type="Pfam" id="PF01541">
    <property type="entry name" value="GIY-YIG"/>
    <property type="match status" value="1"/>
</dbReference>
<dbReference type="AlphaFoldDB" id="A0A4Y6PUP5"/>
<dbReference type="CDD" id="cd10434">
    <property type="entry name" value="GIY-YIG_UvrC_Cho"/>
    <property type="match status" value="1"/>
</dbReference>
<dbReference type="SUPFAM" id="SSF53098">
    <property type="entry name" value="Ribonuclease H-like"/>
    <property type="match status" value="1"/>
</dbReference>
<dbReference type="GO" id="GO:0004527">
    <property type="term" value="F:exonuclease activity"/>
    <property type="evidence" value="ECO:0007669"/>
    <property type="project" value="UniProtKB-ARBA"/>
</dbReference>
<dbReference type="GO" id="GO:0003676">
    <property type="term" value="F:nucleic acid binding"/>
    <property type="evidence" value="ECO:0007669"/>
    <property type="project" value="InterPro"/>
</dbReference>
<dbReference type="Proteomes" id="UP000315995">
    <property type="component" value="Chromosome"/>
</dbReference>
<dbReference type="Gene3D" id="3.40.1440.10">
    <property type="entry name" value="GIY-YIG endonuclease"/>
    <property type="match status" value="1"/>
</dbReference>
<gene>
    <name evidence="2" type="ORF">FIV42_14810</name>
</gene>
<dbReference type="SUPFAM" id="SSF82771">
    <property type="entry name" value="GIY-YIG endonuclease"/>
    <property type="match status" value="1"/>
</dbReference>
<dbReference type="InterPro" id="IPR035901">
    <property type="entry name" value="GIY-YIG_endonuc_sf"/>
</dbReference>
<feature type="domain" description="GIY-YIG" evidence="1">
    <location>
        <begin position="219"/>
        <end position="298"/>
    </location>
</feature>
<dbReference type="OrthoDB" id="9804290at2"/>
<dbReference type="PANTHER" id="PTHR30562">
    <property type="entry name" value="UVRC/OXIDOREDUCTASE"/>
    <property type="match status" value="1"/>
</dbReference>
<dbReference type="InterPro" id="IPR012337">
    <property type="entry name" value="RNaseH-like_sf"/>
</dbReference>
<dbReference type="PANTHER" id="PTHR30562:SF1">
    <property type="entry name" value="UVRABC SYSTEM PROTEIN C"/>
    <property type="match status" value="1"/>
</dbReference>
<dbReference type="InterPro" id="IPR050066">
    <property type="entry name" value="UvrABC_protein_C"/>
</dbReference>
<accession>A0A4Y6PUP5</accession>
<reference evidence="2 3" key="1">
    <citation type="submission" date="2019-06" db="EMBL/GenBank/DDBJ databases">
        <title>Persicimonas caeni gen. nov., sp. nov., a predatory bacterium isolated from solar saltern.</title>
        <authorList>
            <person name="Wang S."/>
        </authorList>
    </citation>
    <scope>NUCLEOTIDE SEQUENCE [LARGE SCALE GENOMIC DNA]</scope>
    <source>
        <strain evidence="2 3">YN101</strain>
    </source>
</reference>
<accession>A0A5B8Y674</accession>
<organism evidence="2 3">
    <name type="scientific">Persicimonas caeni</name>
    <dbReference type="NCBI Taxonomy" id="2292766"/>
    <lineage>
        <taxon>Bacteria</taxon>
        <taxon>Deltaproteobacteria</taxon>
        <taxon>Bradymonadales</taxon>
        <taxon>Bradymonadaceae</taxon>
        <taxon>Persicimonas</taxon>
    </lineage>
</organism>
<dbReference type="InterPro" id="IPR000305">
    <property type="entry name" value="GIY-YIG_endonuc"/>
</dbReference>
<dbReference type="InterPro" id="IPR013520">
    <property type="entry name" value="Ribonucl_H"/>
</dbReference>
<dbReference type="CDD" id="cd06127">
    <property type="entry name" value="DEDDh"/>
    <property type="match status" value="1"/>
</dbReference>
<evidence type="ECO:0000313" key="3">
    <source>
        <dbReference type="Proteomes" id="UP000315995"/>
    </source>
</evidence>
<sequence>MQRLTELPVLAIDCQSTGASPKHGHLLELAWCRTCADDESSPEVASFVLELPDGDTIPRRIQRMTGIDDEAMAEAVPPESVWEKLRREAAETPHSVIHYARFERAFLDDAHGRFGADDAFPLDIVCTHAIARRLFSDLPRRGIRALAGYLGHTLPEQKRAGHHALATAWIWRQLVRDLRLGHGVETLDELRQWLEQTPVSSSKKTHYAIDRDLRLSLPQTPGVYRMLSKTSDVLYVGKATSLKQRVNTYFQTRRGLSERKLELVTQVWDLDVTTVPTPLEAALLETDEIKRHSPPYNWGLRQKHRELRFANADWTSFSDIFDDEHATGPLRSTRSLRLASALEDTGPVAEWLTEEAPEYLADAAEWLDAGVDAFYVRHGDCDLDALALVLWEEYLAAKELADEESGADDEAENEQLEEEELVWTDELVADALETALRRAHRACRRARWLCRLTDATIAWRPSIDGCNGRMIVLEAGEVVEARDWEGEALDEPPGHARTAGERKALFDLAMWDRLRVLTTELRRLLSDGREVRVRFDNETSLGVGELKIALALI</sequence>
<keyword evidence="3" id="KW-1185">Reference proteome</keyword>
<dbReference type="EMBL" id="CP041186">
    <property type="protein sequence ID" value="QDG51963.1"/>
    <property type="molecule type" value="Genomic_DNA"/>
</dbReference>
<evidence type="ECO:0000313" key="2">
    <source>
        <dbReference type="EMBL" id="QDG51963.1"/>
    </source>
</evidence>
<dbReference type="RefSeq" id="WP_141198441.1">
    <property type="nucleotide sequence ID" value="NZ_CP041186.1"/>
</dbReference>
<dbReference type="SMART" id="SM00465">
    <property type="entry name" value="GIYc"/>
    <property type="match status" value="1"/>
</dbReference>
<dbReference type="GO" id="GO:0006289">
    <property type="term" value="P:nucleotide-excision repair"/>
    <property type="evidence" value="ECO:0007669"/>
    <property type="project" value="InterPro"/>
</dbReference>
<name>A0A4Y6PUP5_PERCE</name>
<dbReference type="SMART" id="SM00479">
    <property type="entry name" value="EXOIII"/>
    <property type="match status" value="1"/>
</dbReference>
<dbReference type="GO" id="GO:0009380">
    <property type="term" value="C:excinuclease repair complex"/>
    <property type="evidence" value="ECO:0007669"/>
    <property type="project" value="TreeGrafter"/>
</dbReference>
<dbReference type="Pfam" id="PF00929">
    <property type="entry name" value="RNase_T"/>
    <property type="match status" value="1"/>
</dbReference>
<dbReference type="InterPro" id="IPR036397">
    <property type="entry name" value="RNaseH_sf"/>
</dbReference>
<dbReference type="PROSITE" id="PS50164">
    <property type="entry name" value="GIY_YIG"/>
    <property type="match status" value="1"/>
</dbReference>